<gene>
    <name evidence="1" type="ORF">AEST_22330</name>
</gene>
<organism evidence="1 2">
    <name type="scientific">Alishewanella aestuarii B11</name>
    <dbReference type="NCBI Taxonomy" id="1197174"/>
    <lineage>
        <taxon>Bacteria</taxon>
        <taxon>Pseudomonadati</taxon>
        <taxon>Pseudomonadota</taxon>
        <taxon>Gammaproteobacteria</taxon>
        <taxon>Alteromonadales</taxon>
        <taxon>Alteromonadaceae</taxon>
        <taxon>Alishewanella</taxon>
    </lineage>
</organism>
<dbReference type="Proteomes" id="UP000012043">
    <property type="component" value="Unassembled WGS sequence"/>
</dbReference>
<protein>
    <submittedName>
        <fullName evidence="1">Uncharacterized protein</fullName>
    </submittedName>
</protein>
<proteinExistence type="predicted"/>
<dbReference type="Pfam" id="PF22397">
    <property type="entry name" value="NADAR-DarT1"/>
    <property type="match status" value="1"/>
</dbReference>
<dbReference type="EMBL" id="ALAB01000027">
    <property type="protein sequence ID" value="EJI85131.1"/>
    <property type="molecule type" value="Genomic_DNA"/>
</dbReference>
<reference evidence="1 2" key="1">
    <citation type="journal article" date="2012" name="J. Bacteriol.">
        <title>Genome Sequence of Pectin-Degrading Alishewanella aestuarii Strain B11T, Isolated from Tidal Flat Sediment.</title>
        <authorList>
            <person name="Jung J."/>
            <person name="Choi S."/>
            <person name="Chun J."/>
            <person name="Park W."/>
        </authorList>
    </citation>
    <scope>NUCLEOTIDE SEQUENCE [LARGE SCALE GENOMIC DNA]</scope>
    <source>
        <strain evidence="1 2">B11</strain>
    </source>
</reference>
<name>J1QHX6_9ALTE</name>
<sequence length="179" mass="20627">MEVSSKSKEDIGVKLSAFNLMIKTKRYGRTFSVECAYQSSKVFESGQQYIDLLNATSIEAKKDPRLKDSGRVTSFRFYGQVWPISPMTAFYDWLYVNALKNNPELHAELDQYDAFTDIEFNPEKSINCQAYAVSLFKALQSRNLLDEATSSQENFIKLYSDYSISNTNENEEHQFGMRI</sequence>
<evidence type="ECO:0000313" key="2">
    <source>
        <dbReference type="Proteomes" id="UP000012043"/>
    </source>
</evidence>
<dbReference type="InterPro" id="IPR053913">
    <property type="entry name" value="NADAR-DarT1"/>
</dbReference>
<evidence type="ECO:0000313" key="1">
    <source>
        <dbReference type="EMBL" id="EJI85131.1"/>
    </source>
</evidence>
<dbReference type="PATRIC" id="fig|1197174.4.peg.2187"/>
<accession>J1QHX6</accession>
<keyword evidence="2" id="KW-1185">Reference proteome</keyword>
<dbReference type="AlphaFoldDB" id="J1QHX6"/>
<comment type="caution">
    <text evidence="1">The sequence shown here is derived from an EMBL/GenBank/DDBJ whole genome shotgun (WGS) entry which is preliminary data.</text>
</comment>